<dbReference type="Pfam" id="PF11767">
    <property type="entry name" value="SET_assoc"/>
    <property type="match status" value="1"/>
</dbReference>
<keyword evidence="2 3" id="KW-0539">Nucleus</keyword>
<evidence type="ECO:0000313" key="8">
    <source>
        <dbReference type="Proteomes" id="UP000756132"/>
    </source>
</evidence>
<feature type="compositionally biased region" description="Basic and acidic residues" evidence="4">
    <location>
        <begin position="24"/>
        <end position="46"/>
    </location>
</feature>
<feature type="region of interest" description="Disordered" evidence="4">
    <location>
        <begin position="796"/>
        <end position="820"/>
    </location>
</feature>
<dbReference type="SUPFAM" id="SSF46785">
    <property type="entry name" value="Winged helix' DNA-binding domain"/>
    <property type="match status" value="1"/>
</dbReference>
<sequence length="1497" mass="165044">MDRDNDRGFQVRGAANRGGNASRPEQRSGVERGTVDTNHRAWKEDYNDAMLSRRSRVDDLPRSDPRRRSETHRSDDALSPRYEREPARMFGDRYRPSPRSPIWTRSPPGMRHSFRPERPEASTSYDSYRPPRGPLRTDSFDHHKEPPKEPSPAHRSSRISQGQRSSVTTMGSPEIESNDPRGRPLYVNPTWTKPTASSTTIIRARNEVNGVKDVPSGPAGPDVQTAETGHGPLPEHVRRSPHIYISSQHLPAKAKTITHLKNYLRQHQPELVSMDDSGYYLKFPDSEKGRSRLEMCRKLYDGKVLFSSYTLVMETFVDGQRNEQPILDNALPKHPLLPPPEQDQQHDRGVMLPIEGSQTLPNARTIKAKDRLESRSPTTHELQIIDPRLRSCANLVSMPDPAQPEPPFVALEDVALTSTSRSSPHRGLAKSSHDDGASSRCCRRKIPPKRVLDDVVDEGVAESSIEPGLPPAKKVKITTVEPVSTVDHNATSLSADTPASGPCHDSSTEEQTPLDKIDENRFHETLLTTIRSNIGKDGFIIPQDKSVEALSSEHSKQIVKALNAHPSLDGPLRRKTSNMIDRRLATNTITLKELLRGGSTVDMLITSSSRAVEGKYLPEFPRTTVRADGGDATDTVGANIEEQPKTGASNTVAVPAPDQRQTPTDQVPAVAPLAAPTSEADDLVEQSFATSTGQEKAAPSDMSKTAPKLSLVRRKARPEALDSCSAPVNREVPDETAGGDTTTHDHAASATATSASAPRLSEVPIGSKERRSQDSLIPINEQVSLETTIVPQMITGVKNGHGKRDSTASISSTSGLPKRIKPQPTKLVRVDCAGCGRVKVPRHPSGRMLCVQCMQDKASVAPADPSVGGPELTSRPVEKTPENTLKEAQVNVSSNTVMPVDMTAGHTTVETEAAEIEPRHDGQLVSEATCADCKRRHRRCDHRKRPQVSTTCEDCRKRHNRCEHGTSNNEDDDLDFWSSKTTSTCERCGAAHDPTDCPVQSVPVAETLSASDQLFAVIESSQEKGLWAKGTKSDRTEVNTHAEEGHAAENNTQPTSRKDTAQVEVEPIPSPSESRRAGLKRKSQHRAAVDANDLGDLKSRPNGTFCRLIGMALLEAPGNRLDPAGVASWVAENIPGYSKRVGRWENGIKATMIMNAKTQNSSSRAERLEVDGRTWYQMLPHLIDTHERWNRELQRPVKPNGVRQTSQLSAKGMMDVEESDLEEAPTLPRPPRKSLQAKTTMRAGARQSRNSQSVTEGATDVDPDEQTIPKIVKIGLPHDSSEDEPLAAQQKVACTAAKAPMASFESSLALDATGIARLDGMPLESFDNTLGMQPGGVQAVGRAFLPKQSHAGHLPDELLLRALIYEELETRDYSVRSLEDDWPELHPDFQFDKNAKTAEIKTRPRRKQLIGKPPMDGTVNDLNAWQSYRREPFTVLRHDPFPSAVNDEEEDGTRSKRCRTLEDFLAVPDDLEPHILDEQLVYRHRNSRVRTVYKTGI</sequence>
<feature type="region of interest" description="Disordered" evidence="4">
    <location>
        <begin position="491"/>
        <end position="513"/>
    </location>
</feature>
<dbReference type="EMBL" id="CP090174">
    <property type="protein sequence ID" value="UJO24449.1"/>
    <property type="molecule type" value="Genomic_DNA"/>
</dbReference>
<gene>
    <name evidence="7" type="ORF">CLAFUR5_13775</name>
</gene>
<dbReference type="GeneID" id="71993653"/>
<dbReference type="InterPro" id="IPR036388">
    <property type="entry name" value="WH-like_DNA-bd_sf"/>
</dbReference>
<feature type="compositionally biased region" description="Polar residues" evidence="4">
    <location>
        <begin position="189"/>
        <end position="201"/>
    </location>
</feature>
<dbReference type="CDD" id="cd00067">
    <property type="entry name" value="GAL4"/>
    <property type="match status" value="1"/>
</dbReference>
<name>A0A9Q8PKR9_PASFU</name>
<dbReference type="PROSITE" id="PS50039">
    <property type="entry name" value="FORK_HEAD_3"/>
    <property type="match status" value="1"/>
</dbReference>
<dbReference type="InterPro" id="IPR024636">
    <property type="entry name" value="SET_assoc"/>
</dbReference>
<dbReference type="Gene3D" id="1.10.10.10">
    <property type="entry name" value="Winged helix-like DNA-binding domain superfamily/Winged helix DNA-binding domain"/>
    <property type="match status" value="1"/>
</dbReference>
<dbReference type="RefSeq" id="XP_047768815.1">
    <property type="nucleotide sequence ID" value="XM_047912923.1"/>
</dbReference>
<keyword evidence="8" id="KW-1185">Reference proteome</keyword>
<evidence type="ECO:0000256" key="3">
    <source>
        <dbReference type="PROSITE-ProRule" id="PRU00089"/>
    </source>
</evidence>
<evidence type="ECO:0000313" key="7">
    <source>
        <dbReference type="EMBL" id="UJO24449.1"/>
    </source>
</evidence>
<feature type="domain" description="Zn(2)-C6 fungal-type" evidence="6">
    <location>
        <begin position="929"/>
        <end position="964"/>
    </location>
</feature>
<feature type="region of interest" description="Disordered" evidence="4">
    <location>
        <begin position="1023"/>
        <end position="1096"/>
    </location>
</feature>
<evidence type="ECO:0000256" key="2">
    <source>
        <dbReference type="ARBA" id="ARBA00023242"/>
    </source>
</evidence>
<organism evidence="7 8">
    <name type="scientific">Passalora fulva</name>
    <name type="common">Tomato leaf mold</name>
    <name type="synonym">Cladosporium fulvum</name>
    <dbReference type="NCBI Taxonomy" id="5499"/>
    <lineage>
        <taxon>Eukaryota</taxon>
        <taxon>Fungi</taxon>
        <taxon>Dikarya</taxon>
        <taxon>Ascomycota</taxon>
        <taxon>Pezizomycotina</taxon>
        <taxon>Dothideomycetes</taxon>
        <taxon>Dothideomycetidae</taxon>
        <taxon>Mycosphaerellales</taxon>
        <taxon>Mycosphaerellaceae</taxon>
        <taxon>Fulvia</taxon>
    </lineage>
</organism>
<dbReference type="GO" id="GO:0043565">
    <property type="term" value="F:sequence-specific DNA binding"/>
    <property type="evidence" value="ECO:0007669"/>
    <property type="project" value="InterPro"/>
</dbReference>
<dbReference type="InterPro" id="IPR001766">
    <property type="entry name" value="Fork_head_dom"/>
</dbReference>
<feature type="region of interest" description="Disordered" evidence="4">
    <location>
        <begin position="689"/>
        <end position="775"/>
    </location>
</feature>
<dbReference type="GO" id="GO:0000981">
    <property type="term" value="F:DNA-binding transcription factor activity, RNA polymerase II-specific"/>
    <property type="evidence" value="ECO:0007669"/>
    <property type="project" value="InterPro"/>
</dbReference>
<feature type="compositionally biased region" description="Basic and acidic residues" evidence="4">
    <location>
        <begin position="138"/>
        <end position="152"/>
    </location>
</feature>
<dbReference type="Proteomes" id="UP000756132">
    <property type="component" value="Chromosome 12"/>
</dbReference>
<feature type="compositionally biased region" description="Basic and acidic residues" evidence="4">
    <location>
        <begin position="55"/>
        <end position="95"/>
    </location>
</feature>
<dbReference type="PROSITE" id="PS00463">
    <property type="entry name" value="ZN2_CY6_FUNGAL_1"/>
    <property type="match status" value="1"/>
</dbReference>
<feature type="compositionally biased region" description="Basic and acidic residues" evidence="4">
    <location>
        <begin position="1031"/>
        <end position="1047"/>
    </location>
</feature>
<dbReference type="InterPro" id="IPR001138">
    <property type="entry name" value="Zn2Cys6_DnaBD"/>
</dbReference>
<feature type="region of interest" description="Disordered" evidence="4">
    <location>
        <begin position="1192"/>
        <end position="1264"/>
    </location>
</feature>
<dbReference type="GO" id="GO:0008270">
    <property type="term" value="F:zinc ion binding"/>
    <property type="evidence" value="ECO:0007669"/>
    <property type="project" value="InterPro"/>
</dbReference>
<evidence type="ECO:0000259" key="6">
    <source>
        <dbReference type="PROSITE" id="PS50048"/>
    </source>
</evidence>
<feature type="compositionally biased region" description="Polar residues" evidence="4">
    <location>
        <begin position="1247"/>
        <end position="1256"/>
    </location>
</feature>
<feature type="region of interest" description="Disordered" evidence="4">
    <location>
        <begin position="641"/>
        <end position="666"/>
    </location>
</feature>
<feature type="domain" description="Fork-head" evidence="5">
    <location>
        <begin position="1100"/>
        <end position="1175"/>
    </location>
</feature>
<evidence type="ECO:0000256" key="4">
    <source>
        <dbReference type="SAM" id="MobiDB-lite"/>
    </source>
</evidence>
<protein>
    <recommendedName>
        <fullName evidence="9">Fork-head domain-containing protein</fullName>
    </recommendedName>
</protein>
<feature type="compositionally biased region" description="Low complexity" evidence="4">
    <location>
        <begin position="748"/>
        <end position="757"/>
    </location>
</feature>
<dbReference type="PROSITE" id="PS50048">
    <property type="entry name" value="ZN2_CY6_FUNGAL_2"/>
    <property type="match status" value="1"/>
</dbReference>
<feature type="region of interest" description="Disordered" evidence="4">
    <location>
        <begin position="418"/>
        <end position="444"/>
    </location>
</feature>
<evidence type="ECO:0000256" key="1">
    <source>
        <dbReference type="ARBA" id="ARBA00023125"/>
    </source>
</evidence>
<keyword evidence="1 3" id="KW-0238">DNA-binding</keyword>
<dbReference type="OrthoDB" id="3650986at2759"/>
<reference evidence="7" key="1">
    <citation type="submission" date="2021-12" db="EMBL/GenBank/DDBJ databases">
        <authorList>
            <person name="Zaccaron A."/>
            <person name="Stergiopoulos I."/>
        </authorList>
    </citation>
    <scope>NUCLEOTIDE SEQUENCE</scope>
    <source>
        <strain evidence="7">Race5_Kim</strain>
    </source>
</reference>
<accession>A0A9Q8PKR9</accession>
<reference evidence="7" key="2">
    <citation type="journal article" date="2022" name="Microb. Genom.">
        <title>A chromosome-scale genome assembly of the tomato pathogen Cladosporium fulvum reveals a compartmentalized genome architecture and the presence of a dispensable chromosome.</title>
        <authorList>
            <person name="Zaccaron A.Z."/>
            <person name="Chen L.H."/>
            <person name="Samaras A."/>
            <person name="Stergiopoulos I."/>
        </authorList>
    </citation>
    <scope>NUCLEOTIDE SEQUENCE</scope>
    <source>
        <strain evidence="7">Race5_Kim</strain>
    </source>
</reference>
<dbReference type="InterPro" id="IPR036390">
    <property type="entry name" value="WH_DNA-bd_sf"/>
</dbReference>
<comment type="subcellular location">
    <subcellularLocation>
        <location evidence="3">Nucleus</location>
    </subcellularLocation>
</comment>
<proteinExistence type="predicted"/>
<evidence type="ECO:0008006" key="9">
    <source>
        <dbReference type="Google" id="ProtNLM"/>
    </source>
</evidence>
<dbReference type="KEGG" id="ffu:CLAFUR5_13775"/>
<dbReference type="GO" id="GO:0005634">
    <property type="term" value="C:nucleus"/>
    <property type="evidence" value="ECO:0007669"/>
    <property type="project" value="UniProtKB-SubCell"/>
</dbReference>
<feature type="region of interest" description="Disordered" evidence="4">
    <location>
        <begin position="1"/>
        <end position="237"/>
    </location>
</feature>
<evidence type="ECO:0000259" key="5">
    <source>
        <dbReference type="PROSITE" id="PS50039"/>
    </source>
</evidence>
<feature type="DNA-binding region" description="Fork-head" evidence="3">
    <location>
        <begin position="1100"/>
        <end position="1175"/>
    </location>
</feature>